<evidence type="ECO:0000313" key="2">
    <source>
        <dbReference type="EMBL" id="HIH64015.1"/>
    </source>
</evidence>
<comment type="caution">
    <text evidence="2">The sequence shown here is derived from an EMBL/GenBank/DDBJ whole genome shotgun (WGS) entry which is preliminary data.</text>
</comment>
<dbReference type="Gene3D" id="3.40.50.10770">
    <property type="entry name" value="Hypothetical protein VC1899 like domain (Restriction endonuclease-like)"/>
    <property type="match status" value="1"/>
</dbReference>
<feature type="domain" description="Csm6 6H" evidence="1">
    <location>
        <begin position="154"/>
        <end position="225"/>
    </location>
</feature>
<dbReference type="EMBL" id="DUHT01000001">
    <property type="protein sequence ID" value="HIH64015.1"/>
    <property type="molecule type" value="Genomic_DNA"/>
</dbReference>
<dbReference type="InterPro" id="IPR054008">
    <property type="entry name" value="Csm6_6H"/>
</dbReference>
<evidence type="ECO:0000313" key="3">
    <source>
        <dbReference type="Proteomes" id="UP000538031"/>
    </source>
</evidence>
<evidence type="ECO:0000259" key="1">
    <source>
        <dbReference type="Pfam" id="PF22205"/>
    </source>
</evidence>
<dbReference type="Proteomes" id="UP000538031">
    <property type="component" value="Unassembled WGS sequence"/>
</dbReference>
<proteinExistence type="predicted"/>
<dbReference type="NCBIfam" id="TIGR02710">
    <property type="entry name" value="TIGR02710 family CRISPR-associated CARF protein"/>
    <property type="match status" value="1"/>
</dbReference>
<reference evidence="3" key="1">
    <citation type="journal article" date="2020" name="bioRxiv">
        <title>A rank-normalized archaeal taxonomy based on genome phylogeny resolves widespread incomplete and uneven classifications.</title>
        <authorList>
            <person name="Rinke C."/>
            <person name="Chuvochina M."/>
            <person name="Mussig A.J."/>
            <person name="Chaumeil P.-A."/>
            <person name="Waite D.W."/>
            <person name="Whitman W.B."/>
            <person name="Parks D.H."/>
            <person name="Hugenholtz P."/>
        </authorList>
    </citation>
    <scope>NUCLEOTIDE SEQUENCE [LARGE SCALE GENOMIC DNA]</scope>
</reference>
<organism evidence="2 3">
    <name type="scientific">Methanothermobacter thermautotrophicus</name>
    <name type="common">Methanobacterium thermoformicicum</name>
    <dbReference type="NCBI Taxonomy" id="145262"/>
    <lineage>
        <taxon>Archaea</taxon>
        <taxon>Methanobacteriati</taxon>
        <taxon>Methanobacteriota</taxon>
        <taxon>Methanomada group</taxon>
        <taxon>Methanobacteria</taxon>
        <taxon>Methanobacteriales</taxon>
        <taxon>Methanobacteriaceae</taxon>
        <taxon>Methanothermobacter</taxon>
    </lineage>
</organism>
<protein>
    <submittedName>
        <fullName evidence="2">TIGR02710 family CRISPR-associated protein</fullName>
    </submittedName>
</protein>
<accession>A0A7J4MTU8</accession>
<dbReference type="InterPro" id="IPR011990">
    <property type="entry name" value="TPR-like_helical_dom_sf"/>
</dbReference>
<gene>
    <name evidence="2" type="ORF">HA285_00150</name>
</gene>
<name>A0A7J4MTU8_METTF</name>
<dbReference type="Pfam" id="PF09670">
    <property type="entry name" value="Cas_Cas02710"/>
    <property type="match status" value="1"/>
</dbReference>
<dbReference type="InterPro" id="IPR014082">
    <property type="entry name" value="CRISPR-assoc_prot_Cas02710"/>
</dbReference>
<sequence>MSNRILFMTVGTGVGDSEERVRSLAHGLLSSIHHNRPDRVIFFGSDKSRKTVEYISEEAEREGKVLPEYEFVEVNDIDLVGEWFTGIDEQMKRYTDDEIIVDYTSGTKTMTSIAFIMAVLYGKELSVISGFRDKNGTVQSGTETVIKQNVYQIYDKLRIRRFRELFNLGRFKTALDVLNEVVQHERKDAYIKLTEAYLYWDLFDHERAMECLNSEEVKELEELEDVVMRNKKILGQIVSSRKGKRKFRYRPFLPDLFANSKRRASEGRYDDAAARLYRALELIAQIVIEEEYGDETDSLNPDNYRLSTRSTLKLGAKKHVALKNAYRLLECEGYEVGKTFGEDKEIMDLLKIRNYSILAHGLDSVTEDDYLRFYERVLGYARIIDDKIDSKIEDATFPEL</sequence>
<dbReference type="Gene3D" id="1.25.40.10">
    <property type="entry name" value="Tetratricopeptide repeat domain"/>
    <property type="match status" value="1"/>
</dbReference>
<dbReference type="AlphaFoldDB" id="A0A7J4MTU8"/>
<dbReference type="Pfam" id="PF22205">
    <property type="entry name" value="Csm6_6H"/>
    <property type="match status" value="1"/>
</dbReference>